<accession>A0A8J7MRF7</accession>
<proteinExistence type="predicted"/>
<dbReference type="AlphaFoldDB" id="A0A8J7MRF7"/>
<feature type="binding site" evidence="1">
    <location>
        <position position="145"/>
    </location>
    <ligand>
        <name>CoA</name>
        <dbReference type="ChEBI" id="CHEBI:57287"/>
    </ligand>
</feature>
<feature type="binding site" evidence="1">
    <location>
        <position position="47"/>
    </location>
    <ligand>
        <name>CoA</name>
        <dbReference type="ChEBI" id="CHEBI:57287"/>
    </ligand>
</feature>
<evidence type="ECO:0000313" key="5">
    <source>
        <dbReference type="Proteomes" id="UP000619033"/>
    </source>
</evidence>
<feature type="domain" description="4'-phosphopantetheinyl transferase N-terminal" evidence="3">
    <location>
        <begin position="32"/>
        <end position="93"/>
    </location>
</feature>
<name>A0A8J7MRF7_9RHOB</name>
<reference evidence="4" key="1">
    <citation type="submission" date="2021-01" db="EMBL/GenBank/DDBJ databases">
        <title>Genome seq and assembly of Tabrizicola sp. KVB23.</title>
        <authorList>
            <person name="Chhetri G."/>
        </authorList>
    </citation>
    <scope>NUCLEOTIDE SEQUENCE</scope>
    <source>
        <strain evidence="4">KVB23</strain>
    </source>
</reference>
<dbReference type="GO" id="GO:0000287">
    <property type="term" value="F:magnesium ion binding"/>
    <property type="evidence" value="ECO:0007669"/>
    <property type="project" value="InterPro"/>
</dbReference>
<dbReference type="UniPathway" id="UPA00017"/>
<comment type="cofactor">
    <cofactor evidence="2">
        <name>Mg(2+)</name>
        <dbReference type="ChEBI" id="CHEBI:18420"/>
    </cofactor>
</comment>
<feature type="binding site" evidence="2">
    <location>
        <position position="106"/>
    </location>
    <ligand>
        <name>Mg(2+)</name>
        <dbReference type="ChEBI" id="CHEBI:18420"/>
    </ligand>
</feature>
<sequence>MPDLLAALRAVLPSGVVSAAPDDSPLWPVEQIGPAVPGRLAEFAAGRSAARAAMRALGHNPAAIPAGADRAPLWPAGLTGSITHCAGACLAVVGRTTQWAGLGLDAEPVANLEPALWPTLLAEGESVADGQAALALFVAKEAAYKAQYALSRQLFDFQTLRLIWQGDRFGAAFTRAVAPFASGTVLSGQMVRTSGHLAAFVAIAAQEQRIP</sequence>
<dbReference type="Pfam" id="PF17837">
    <property type="entry name" value="4PPT_N"/>
    <property type="match status" value="1"/>
</dbReference>
<feature type="binding site" evidence="2">
    <location>
        <position position="107"/>
    </location>
    <ligand>
        <name>Mg(2+)</name>
        <dbReference type="ChEBI" id="CHEBI:18420"/>
    </ligand>
</feature>
<dbReference type="GO" id="GO:0005886">
    <property type="term" value="C:plasma membrane"/>
    <property type="evidence" value="ECO:0007669"/>
    <property type="project" value="TreeGrafter"/>
</dbReference>
<keyword evidence="4" id="KW-0808">Transferase</keyword>
<dbReference type="RefSeq" id="WP_202659760.1">
    <property type="nucleotide sequence ID" value="NZ_JAESVP010000004.1"/>
</dbReference>
<protein>
    <submittedName>
        <fullName evidence="4">4'-phosphopantetheinyl transferase superfamily protein</fullName>
    </submittedName>
</protein>
<dbReference type="Proteomes" id="UP000619033">
    <property type="component" value="Unassembled WGS sequence"/>
</dbReference>
<dbReference type="SUPFAM" id="SSF56214">
    <property type="entry name" value="4'-phosphopantetheinyl transferase"/>
    <property type="match status" value="1"/>
</dbReference>
<evidence type="ECO:0000313" key="4">
    <source>
        <dbReference type="EMBL" id="MBL4928222.1"/>
    </source>
</evidence>
<dbReference type="InterPro" id="IPR037143">
    <property type="entry name" value="4-PPantetheinyl_Trfase_dom_sf"/>
</dbReference>
<dbReference type="InterPro" id="IPR003542">
    <property type="entry name" value="Enbac_synth_compD-like"/>
</dbReference>
<dbReference type="PANTHER" id="PTHR38096:SF1">
    <property type="entry name" value="ENTEROBACTIN SYNTHASE COMPONENT D"/>
    <property type="match status" value="1"/>
</dbReference>
<keyword evidence="2" id="KW-0479">Metal-binding</keyword>
<organism evidence="4 5">
    <name type="scientific">Fuscibacter oryzae</name>
    <dbReference type="NCBI Taxonomy" id="2803939"/>
    <lineage>
        <taxon>Bacteria</taxon>
        <taxon>Pseudomonadati</taxon>
        <taxon>Pseudomonadota</taxon>
        <taxon>Alphaproteobacteria</taxon>
        <taxon>Rhodobacterales</taxon>
        <taxon>Paracoccaceae</taxon>
        <taxon>Fuscibacter</taxon>
    </lineage>
</organism>
<evidence type="ECO:0000256" key="1">
    <source>
        <dbReference type="PIRSR" id="PIRSR603542-1"/>
    </source>
</evidence>
<comment type="caution">
    <text evidence="4">The sequence shown here is derived from an EMBL/GenBank/DDBJ whole genome shotgun (WGS) entry which is preliminary data.</text>
</comment>
<dbReference type="PRINTS" id="PR01399">
    <property type="entry name" value="ENTSNTHTASED"/>
</dbReference>
<dbReference type="GO" id="GO:0009239">
    <property type="term" value="P:enterobactin biosynthetic process"/>
    <property type="evidence" value="ECO:0007669"/>
    <property type="project" value="UniProtKB-UniPathway"/>
</dbReference>
<keyword evidence="2" id="KW-0460">Magnesium</keyword>
<feature type="binding site" evidence="1">
    <location>
        <position position="39"/>
    </location>
    <ligand>
        <name>CoA</name>
        <dbReference type="ChEBI" id="CHEBI:57287"/>
    </ligand>
</feature>
<dbReference type="EMBL" id="JAESVP010000004">
    <property type="protein sequence ID" value="MBL4928222.1"/>
    <property type="molecule type" value="Genomic_DNA"/>
</dbReference>
<evidence type="ECO:0000256" key="2">
    <source>
        <dbReference type="PIRSR" id="PIRSR603542-2"/>
    </source>
</evidence>
<gene>
    <name evidence="4" type="ORF">JI744_08915</name>
</gene>
<feature type="binding site" evidence="1">
    <location>
        <position position="105"/>
    </location>
    <ligand>
        <name>CoA</name>
        <dbReference type="ChEBI" id="CHEBI:57287"/>
    </ligand>
</feature>
<feature type="binding site" evidence="1">
    <location>
        <begin position="83"/>
        <end position="84"/>
    </location>
    <ligand>
        <name>CoA</name>
        <dbReference type="ChEBI" id="CHEBI:57287"/>
    </ligand>
</feature>
<dbReference type="PANTHER" id="PTHR38096">
    <property type="entry name" value="ENTEROBACTIN SYNTHASE COMPONENT D"/>
    <property type="match status" value="1"/>
</dbReference>
<feature type="binding site" evidence="1">
    <location>
        <position position="141"/>
    </location>
    <ligand>
        <name>CoA</name>
        <dbReference type="ChEBI" id="CHEBI:57287"/>
    </ligand>
</feature>
<keyword evidence="5" id="KW-1185">Reference proteome</keyword>
<evidence type="ECO:0000259" key="3">
    <source>
        <dbReference type="Pfam" id="PF17837"/>
    </source>
</evidence>
<feature type="binding site" evidence="2">
    <location>
        <position position="105"/>
    </location>
    <ligand>
        <name>Mg(2+)</name>
        <dbReference type="ChEBI" id="CHEBI:18420"/>
    </ligand>
</feature>
<dbReference type="GO" id="GO:0009366">
    <property type="term" value="C:enterobactin synthetase complex"/>
    <property type="evidence" value="ECO:0007669"/>
    <property type="project" value="InterPro"/>
</dbReference>
<dbReference type="InterPro" id="IPR041354">
    <property type="entry name" value="4PPT_N"/>
</dbReference>
<dbReference type="GO" id="GO:0008897">
    <property type="term" value="F:holo-[acyl-carrier-protein] synthase activity"/>
    <property type="evidence" value="ECO:0007669"/>
    <property type="project" value="InterPro"/>
</dbReference>